<protein>
    <recommendedName>
        <fullName evidence="17">Probable peptidoglycan glycosyltransferase FtsW</fullName>
        <ecNumber evidence="19">2.4.99.28</ecNumber>
    </recommendedName>
    <alternativeName>
        <fullName evidence="18">Cell division protein FtsW</fullName>
    </alternativeName>
    <alternativeName>
        <fullName evidence="15">Cell wall polymerase</fullName>
    </alternativeName>
    <alternativeName>
        <fullName evidence="14">Peptidoglycan polymerase</fullName>
    </alternativeName>
</protein>
<evidence type="ECO:0000256" key="19">
    <source>
        <dbReference type="ARBA" id="ARBA00044770"/>
    </source>
</evidence>
<dbReference type="EC" id="2.4.99.28" evidence="19"/>
<dbReference type="STRING" id="700015.Corgl_0760"/>
<dbReference type="HOGENOM" id="CLU_029243_0_1_11"/>
<feature type="compositionally biased region" description="Low complexity" evidence="22">
    <location>
        <begin position="17"/>
        <end position="30"/>
    </location>
</feature>
<keyword evidence="3" id="KW-1003">Cell membrane</keyword>
<feature type="transmembrane region" description="Helical" evidence="23">
    <location>
        <begin position="379"/>
        <end position="398"/>
    </location>
</feature>
<dbReference type="InterPro" id="IPR001182">
    <property type="entry name" value="FtsW/RodA"/>
</dbReference>
<dbReference type="EMBL" id="CP002628">
    <property type="protein sequence ID" value="AEB06874.1"/>
    <property type="molecule type" value="Genomic_DNA"/>
</dbReference>
<dbReference type="PANTHER" id="PTHR30474:SF2">
    <property type="entry name" value="PEPTIDOGLYCAN GLYCOSYLTRANSFERASE FTSW-RELATED"/>
    <property type="match status" value="1"/>
</dbReference>
<evidence type="ECO:0000256" key="18">
    <source>
        <dbReference type="ARBA" id="ARBA00041418"/>
    </source>
</evidence>
<feature type="transmembrane region" description="Helical" evidence="23">
    <location>
        <begin position="209"/>
        <end position="227"/>
    </location>
</feature>
<feature type="compositionally biased region" description="Basic residues" evidence="22">
    <location>
        <begin position="522"/>
        <end position="531"/>
    </location>
</feature>
<evidence type="ECO:0000256" key="12">
    <source>
        <dbReference type="ARBA" id="ARBA00023306"/>
    </source>
</evidence>
<evidence type="ECO:0000256" key="11">
    <source>
        <dbReference type="ARBA" id="ARBA00023136"/>
    </source>
</evidence>
<keyword evidence="9" id="KW-0573">Peptidoglycan synthesis</keyword>
<dbReference type="GO" id="GO:0009252">
    <property type="term" value="P:peptidoglycan biosynthetic process"/>
    <property type="evidence" value="ECO:0007669"/>
    <property type="project" value="UniProtKB-KW"/>
</dbReference>
<gene>
    <name evidence="24" type="ordered locus">Corgl_0760</name>
</gene>
<feature type="region of interest" description="Disordered" evidence="22">
    <location>
        <begin position="428"/>
        <end position="531"/>
    </location>
</feature>
<organism evidence="24 25">
    <name type="scientific">Coriobacterium glomerans (strain ATCC 49209 / DSM 20642 / JCM 10262 / PW2)</name>
    <dbReference type="NCBI Taxonomy" id="700015"/>
    <lineage>
        <taxon>Bacteria</taxon>
        <taxon>Bacillati</taxon>
        <taxon>Actinomycetota</taxon>
        <taxon>Coriobacteriia</taxon>
        <taxon>Coriobacteriales</taxon>
        <taxon>Coriobacteriaceae</taxon>
        <taxon>Coriobacterium</taxon>
    </lineage>
</organism>
<keyword evidence="13" id="KW-0961">Cell wall biogenesis/degradation</keyword>
<keyword evidence="25" id="KW-1185">Reference proteome</keyword>
<sequence length="531" mass="56865">MRGDVTETARRPKKSDPASGGSPSAGPASSEHSRLAERLIGGVPARIMRPRLIFLVCLAALLGFGLLMVYSASSVEALKEVGSSTYYLERQALFIAVGAAAMLAISRVPLEIMRRDVIWGVWAGLLLLLLAVLVLGHDAGGARRWVSIGFVQFQPSEFAKAIVIVTAAKLFHEYYEARALQTENFLILLAVCVCIPLLLIIVEPDFGTCAIIGTTIFAMCYLAGFSYRLLAPLTALAVIACAVIVLSSSYRSARLLADPWADALGDGYQATLAIMAFASGGPLGRGIGNSTMKYSYLPEAHNDYILAIIGEELGYVGTIIFLAVVALLIYAALTIAKRSPTIQGRMIATGCGALIAIQFLVNALGILGAIPMTGKTMPFISYGGSSVVASLVLCGLILRVSIESATKTVYDERREDFAVLDESTAGQVHVRSSRRSGAPFTVVDGSGSRTASDPPGRLRAASWRGHSSAPLPQRADERASGRARGRDRVEPAERLRRRAETSSHGYDGGRGATRSRPDTQRRPARRSRHDR</sequence>
<feature type="transmembrane region" description="Helical" evidence="23">
    <location>
        <begin position="185"/>
        <end position="202"/>
    </location>
</feature>
<keyword evidence="5" id="KW-0328">Glycosyltransferase</keyword>
<evidence type="ECO:0000256" key="7">
    <source>
        <dbReference type="ARBA" id="ARBA00022692"/>
    </source>
</evidence>
<comment type="subcellular location">
    <subcellularLocation>
        <location evidence="1">Cell membrane</location>
        <topology evidence="1">Multi-pass membrane protein</topology>
    </subcellularLocation>
</comment>
<keyword evidence="7 23" id="KW-0812">Transmembrane</keyword>
<evidence type="ECO:0000256" key="14">
    <source>
        <dbReference type="ARBA" id="ARBA00032370"/>
    </source>
</evidence>
<evidence type="ECO:0000256" key="10">
    <source>
        <dbReference type="ARBA" id="ARBA00022989"/>
    </source>
</evidence>
<dbReference type="Pfam" id="PF01098">
    <property type="entry name" value="FTSW_RODA_SPOVE"/>
    <property type="match status" value="1"/>
</dbReference>
<evidence type="ECO:0000313" key="24">
    <source>
        <dbReference type="EMBL" id="AEB06874.1"/>
    </source>
</evidence>
<evidence type="ECO:0000256" key="15">
    <source>
        <dbReference type="ARBA" id="ARBA00033270"/>
    </source>
</evidence>
<dbReference type="GO" id="GO:0008955">
    <property type="term" value="F:peptidoglycan glycosyltransferase activity"/>
    <property type="evidence" value="ECO:0007669"/>
    <property type="project" value="UniProtKB-EC"/>
</dbReference>
<keyword evidence="12" id="KW-0131">Cell cycle</keyword>
<dbReference type="eggNOG" id="COG0772">
    <property type="taxonomic scope" value="Bacteria"/>
</dbReference>
<evidence type="ECO:0000256" key="1">
    <source>
        <dbReference type="ARBA" id="ARBA00004651"/>
    </source>
</evidence>
<dbReference type="GO" id="GO:0005886">
    <property type="term" value="C:plasma membrane"/>
    <property type="evidence" value="ECO:0007669"/>
    <property type="project" value="UniProtKB-SubCell"/>
</dbReference>
<dbReference type="Proteomes" id="UP000006851">
    <property type="component" value="Chromosome"/>
</dbReference>
<feature type="compositionally biased region" description="Basic and acidic residues" evidence="22">
    <location>
        <begin position="474"/>
        <end position="501"/>
    </location>
</feature>
<comment type="function">
    <text evidence="21">Peptidoglycan polymerase that is essential for cell division.</text>
</comment>
<evidence type="ECO:0000256" key="9">
    <source>
        <dbReference type="ARBA" id="ARBA00022984"/>
    </source>
</evidence>
<evidence type="ECO:0000256" key="21">
    <source>
        <dbReference type="ARBA" id="ARBA00049966"/>
    </source>
</evidence>
<feature type="transmembrane region" description="Helical" evidence="23">
    <location>
        <begin position="117"/>
        <end position="136"/>
    </location>
</feature>
<keyword evidence="10 23" id="KW-1133">Transmembrane helix</keyword>
<accession>F2NBR5</accession>
<keyword evidence="4" id="KW-0132">Cell division</keyword>
<feature type="transmembrane region" description="Helical" evidence="23">
    <location>
        <begin position="313"/>
        <end position="335"/>
    </location>
</feature>
<evidence type="ECO:0000256" key="16">
    <source>
        <dbReference type="ARBA" id="ARBA00038053"/>
    </source>
</evidence>
<evidence type="ECO:0000256" key="3">
    <source>
        <dbReference type="ARBA" id="ARBA00022475"/>
    </source>
</evidence>
<feature type="compositionally biased region" description="Basic and acidic residues" evidence="22">
    <location>
        <begin position="1"/>
        <end position="16"/>
    </location>
</feature>
<feature type="region of interest" description="Disordered" evidence="22">
    <location>
        <begin position="1"/>
        <end position="33"/>
    </location>
</feature>
<dbReference type="AlphaFoldDB" id="F2NBR5"/>
<evidence type="ECO:0000313" key="25">
    <source>
        <dbReference type="Proteomes" id="UP000006851"/>
    </source>
</evidence>
<feature type="transmembrane region" description="Helical" evidence="23">
    <location>
        <begin position="92"/>
        <end position="110"/>
    </location>
</feature>
<evidence type="ECO:0000256" key="2">
    <source>
        <dbReference type="ARBA" id="ARBA00004752"/>
    </source>
</evidence>
<dbReference type="PANTHER" id="PTHR30474">
    <property type="entry name" value="CELL CYCLE PROTEIN"/>
    <property type="match status" value="1"/>
</dbReference>
<feature type="transmembrane region" description="Helical" evidence="23">
    <location>
        <begin position="233"/>
        <end position="250"/>
    </location>
</feature>
<dbReference type="GO" id="GO:0032153">
    <property type="term" value="C:cell division site"/>
    <property type="evidence" value="ECO:0007669"/>
    <property type="project" value="TreeGrafter"/>
</dbReference>
<dbReference type="GO" id="GO:0008360">
    <property type="term" value="P:regulation of cell shape"/>
    <property type="evidence" value="ECO:0007669"/>
    <property type="project" value="UniProtKB-KW"/>
</dbReference>
<name>F2NBR5_CORGP</name>
<evidence type="ECO:0000256" key="20">
    <source>
        <dbReference type="ARBA" id="ARBA00049902"/>
    </source>
</evidence>
<dbReference type="GO" id="GO:0015648">
    <property type="term" value="F:lipid-linked peptidoglycan transporter activity"/>
    <property type="evidence" value="ECO:0007669"/>
    <property type="project" value="TreeGrafter"/>
</dbReference>
<evidence type="ECO:0000256" key="4">
    <source>
        <dbReference type="ARBA" id="ARBA00022618"/>
    </source>
</evidence>
<dbReference type="NCBIfam" id="TIGR02614">
    <property type="entry name" value="ftsW"/>
    <property type="match status" value="1"/>
</dbReference>
<feature type="transmembrane region" description="Helical" evidence="23">
    <location>
        <begin position="52"/>
        <end position="72"/>
    </location>
</feature>
<keyword evidence="11 23" id="KW-0472">Membrane</keyword>
<keyword evidence="8" id="KW-0133">Cell shape</keyword>
<evidence type="ECO:0000256" key="13">
    <source>
        <dbReference type="ARBA" id="ARBA00023316"/>
    </source>
</evidence>
<comment type="pathway">
    <text evidence="2">Cell wall biogenesis; peptidoglycan biosynthesis.</text>
</comment>
<evidence type="ECO:0000256" key="22">
    <source>
        <dbReference type="SAM" id="MobiDB-lite"/>
    </source>
</evidence>
<dbReference type="GO" id="GO:0051301">
    <property type="term" value="P:cell division"/>
    <property type="evidence" value="ECO:0007669"/>
    <property type="project" value="UniProtKB-KW"/>
</dbReference>
<evidence type="ECO:0000256" key="23">
    <source>
        <dbReference type="SAM" id="Phobius"/>
    </source>
</evidence>
<comment type="similarity">
    <text evidence="16">Belongs to the SEDS family. FtsW subfamily.</text>
</comment>
<feature type="transmembrane region" description="Helical" evidence="23">
    <location>
        <begin position="347"/>
        <end position="367"/>
    </location>
</feature>
<evidence type="ECO:0000256" key="17">
    <source>
        <dbReference type="ARBA" id="ARBA00041185"/>
    </source>
</evidence>
<dbReference type="InterPro" id="IPR013437">
    <property type="entry name" value="FtsW"/>
</dbReference>
<keyword evidence="6" id="KW-0808">Transferase</keyword>
<evidence type="ECO:0000256" key="5">
    <source>
        <dbReference type="ARBA" id="ARBA00022676"/>
    </source>
</evidence>
<proteinExistence type="inferred from homology"/>
<comment type="catalytic activity">
    <reaction evidence="20">
        <text>[GlcNAc-(1-&gt;4)-Mur2Ac(oyl-L-Ala-gamma-D-Glu-L-Lys-D-Ala-D-Ala)](n)-di-trans,octa-cis-undecaprenyl diphosphate + beta-D-GlcNAc-(1-&gt;4)-Mur2Ac(oyl-L-Ala-gamma-D-Glu-L-Lys-D-Ala-D-Ala)-di-trans,octa-cis-undecaprenyl diphosphate = [GlcNAc-(1-&gt;4)-Mur2Ac(oyl-L-Ala-gamma-D-Glu-L-Lys-D-Ala-D-Ala)](n+1)-di-trans,octa-cis-undecaprenyl diphosphate + di-trans,octa-cis-undecaprenyl diphosphate + H(+)</text>
        <dbReference type="Rhea" id="RHEA:23708"/>
        <dbReference type="Rhea" id="RHEA-COMP:9602"/>
        <dbReference type="Rhea" id="RHEA-COMP:9603"/>
        <dbReference type="ChEBI" id="CHEBI:15378"/>
        <dbReference type="ChEBI" id="CHEBI:58405"/>
        <dbReference type="ChEBI" id="CHEBI:60033"/>
        <dbReference type="ChEBI" id="CHEBI:78435"/>
        <dbReference type="EC" id="2.4.99.28"/>
    </reaction>
</comment>
<dbReference type="GO" id="GO:0071555">
    <property type="term" value="P:cell wall organization"/>
    <property type="evidence" value="ECO:0007669"/>
    <property type="project" value="UniProtKB-KW"/>
</dbReference>
<evidence type="ECO:0000256" key="6">
    <source>
        <dbReference type="ARBA" id="ARBA00022679"/>
    </source>
</evidence>
<evidence type="ECO:0000256" key="8">
    <source>
        <dbReference type="ARBA" id="ARBA00022960"/>
    </source>
</evidence>
<reference evidence="25" key="1">
    <citation type="journal article" date="2013" name="Stand. Genomic Sci.">
        <title>Complete genome sequence of Coriobacterium glomerans type strain (PW2(T)) from the midgut of Pyrrhocoris apterus L. (red soldier bug).</title>
        <authorList>
            <person name="Stackebrandt E."/>
            <person name="Zeytun A."/>
            <person name="Lapidus A."/>
            <person name="Nolan M."/>
            <person name="Lucas S."/>
            <person name="Hammon N."/>
            <person name="Deshpande S."/>
            <person name="Cheng J.F."/>
            <person name="Tapia R."/>
            <person name="Goodwin L.A."/>
            <person name="Pitluck S."/>
            <person name="Liolios K."/>
            <person name="Pagani I."/>
            <person name="Ivanova N."/>
            <person name="Mavromatis K."/>
            <person name="Mikhailova N."/>
            <person name="Huntemann M."/>
            <person name="Pati A."/>
            <person name="Chen A."/>
            <person name="Palaniappan K."/>
            <person name="Chang Y.J."/>
            <person name="Land M."/>
            <person name="Hauser L."/>
            <person name="Rohde M."/>
            <person name="Pukall R."/>
            <person name="Goker M."/>
            <person name="Detter J.C."/>
            <person name="Woyke T."/>
            <person name="Bristow J."/>
            <person name="Eisen J.A."/>
            <person name="Markowitz V."/>
            <person name="Hugenholtz P."/>
            <person name="Kyrpides N.C."/>
            <person name="Klenk H.P."/>
        </authorList>
    </citation>
    <scope>NUCLEOTIDE SEQUENCE</scope>
    <source>
        <strain evidence="25">ATCC 49209 / DSM 20642 / JCM 10262 / PW2</strain>
    </source>
</reference>
<dbReference type="KEGG" id="cgo:Corgl_0760"/>